<keyword evidence="1" id="KW-0812">Transmembrane</keyword>
<keyword evidence="1" id="KW-0472">Membrane</keyword>
<keyword evidence="1" id="KW-1133">Transmembrane helix</keyword>
<organism evidence="2">
    <name type="scientific">marine metagenome</name>
    <dbReference type="NCBI Taxonomy" id="408172"/>
    <lineage>
        <taxon>unclassified sequences</taxon>
        <taxon>metagenomes</taxon>
        <taxon>ecological metagenomes</taxon>
    </lineage>
</organism>
<protein>
    <submittedName>
        <fullName evidence="2">Uncharacterized protein</fullName>
    </submittedName>
</protein>
<feature type="non-terminal residue" evidence="2">
    <location>
        <position position="1"/>
    </location>
</feature>
<evidence type="ECO:0000313" key="2">
    <source>
        <dbReference type="EMBL" id="SVD34727.1"/>
    </source>
</evidence>
<sequence length="48" mass="5546">LKANEGARLDFAKNQHKMKKLKSLIYILLQIILPELILNKAKKSILPF</sequence>
<proteinExistence type="predicted"/>
<name>A0A382UKX1_9ZZZZ</name>
<reference evidence="2" key="1">
    <citation type="submission" date="2018-05" db="EMBL/GenBank/DDBJ databases">
        <authorList>
            <person name="Lanie J.A."/>
            <person name="Ng W.-L."/>
            <person name="Kazmierczak K.M."/>
            <person name="Andrzejewski T.M."/>
            <person name="Davidsen T.M."/>
            <person name="Wayne K.J."/>
            <person name="Tettelin H."/>
            <person name="Glass J.I."/>
            <person name="Rusch D."/>
            <person name="Podicherti R."/>
            <person name="Tsui H.-C.T."/>
            <person name="Winkler M.E."/>
        </authorList>
    </citation>
    <scope>NUCLEOTIDE SEQUENCE</scope>
</reference>
<dbReference type="AlphaFoldDB" id="A0A382UKX1"/>
<gene>
    <name evidence="2" type="ORF">METZ01_LOCUS387581</name>
</gene>
<evidence type="ECO:0000256" key="1">
    <source>
        <dbReference type="SAM" id="Phobius"/>
    </source>
</evidence>
<accession>A0A382UKX1</accession>
<feature type="non-terminal residue" evidence="2">
    <location>
        <position position="48"/>
    </location>
</feature>
<dbReference type="EMBL" id="UINC01144913">
    <property type="protein sequence ID" value="SVD34727.1"/>
    <property type="molecule type" value="Genomic_DNA"/>
</dbReference>
<feature type="transmembrane region" description="Helical" evidence="1">
    <location>
        <begin position="21"/>
        <end position="38"/>
    </location>
</feature>